<proteinExistence type="predicted"/>
<dbReference type="Pfam" id="PF00512">
    <property type="entry name" value="HisKA"/>
    <property type="match status" value="1"/>
</dbReference>
<evidence type="ECO:0000256" key="6">
    <source>
        <dbReference type="ARBA" id="ARBA00022692"/>
    </source>
</evidence>
<dbReference type="InterPro" id="IPR003660">
    <property type="entry name" value="HAMP_dom"/>
</dbReference>
<keyword evidence="6 12" id="KW-0812">Transmembrane</keyword>
<evidence type="ECO:0000256" key="10">
    <source>
        <dbReference type="ARBA" id="ARBA00023136"/>
    </source>
</evidence>
<comment type="caution">
    <text evidence="15">The sequence shown here is derived from an EMBL/GenBank/DDBJ whole genome shotgun (WGS) entry which is preliminary data.</text>
</comment>
<feature type="domain" description="Histidine kinase" evidence="13">
    <location>
        <begin position="240"/>
        <end position="468"/>
    </location>
</feature>
<dbReference type="Gene3D" id="3.30.565.10">
    <property type="entry name" value="Histidine kinase-like ATPase, C-terminal domain"/>
    <property type="match status" value="1"/>
</dbReference>
<evidence type="ECO:0000313" key="16">
    <source>
        <dbReference type="Proteomes" id="UP000521922"/>
    </source>
</evidence>
<feature type="domain" description="HAMP" evidence="14">
    <location>
        <begin position="172"/>
        <end position="225"/>
    </location>
</feature>
<dbReference type="PANTHER" id="PTHR45436">
    <property type="entry name" value="SENSOR HISTIDINE KINASE YKOH"/>
    <property type="match status" value="1"/>
</dbReference>
<keyword evidence="10 12" id="KW-0472">Membrane</keyword>
<dbReference type="CDD" id="cd00082">
    <property type="entry name" value="HisKA"/>
    <property type="match status" value="1"/>
</dbReference>
<evidence type="ECO:0000259" key="13">
    <source>
        <dbReference type="PROSITE" id="PS50109"/>
    </source>
</evidence>
<evidence type="ECO:0000256" key="1">
    <source>
        <dbReference type="ARBA" id="ARBA00000085"/>
    </source>
</evidence>
<evidence type="ECO:0000256" key="11">
    <source>
        <dbReference type="SAM" id="MobiDB-lite"/>
    </source>
</evidence>
<dbReference type="PRINTS" id="PR00344">
    <property type="entry name" value="BCTRLSENSOR"/>
</dbReference>
<dbReference type="GO" id="GO:0005886">
    <property type="term" value="C:plasma membrane"/>
    <property type="evidence" value="ECO:0007669"/>
    <property type="project" value="UniProtKB-SubCell"/>
</dbReference>
<evidence type="ECO:0000256" key="12">
    <source>
        <dbReference type="SAM" id="Phobius"/>
    </source>
</evidence>
<evidence type="ECO:0000256" key="5">
    <source>
        <dbReference type="ARBA" id="ARBA00022679"/>
    </source>
</evidence>
<dbReference type="EC" id="2.7.13.3" evidence="3"/>
<evidence type="ECO:0000259" key="14">
    <source>
        <dbReference type="PROSITE" id="PS50885"/>
    </source>
</evidence>
<keyword evidence="8 12" id="KW-1133">Transmembrane helix</keyword>
<dbReference type="InterPro" id="IPR036890">
    <property type="entry name" value="HATPase_C_sf"/>
</dbReference>
<dbReference type="InterPro" id="IPR004358">
    <property type="entry name" value="Sig_transdc_His_kin-like_C"/>
</dbReference>
<comment type="subcellular location">
    <subcellularLocation>
        <location evidence="2">Cell membrane</location>
    </subcellularLocation>
</comment>
<dbReference type="SMART" id="SM00304">
    <property type="entry name" value="HAMP"/>
    <property type="match status" value="1"/>
</dbReference>
<accession>A0A7Y9DLM1</accession>
<comment type="catalytic activity">
    <reaction evidence="1">
        <text>ATP + protein L-histidine = ADP + protein N-phospho-L-histidine.</text>
        <dbReference type="EC" id="2.7.13.3"/>
    </reaction>
</comment>
<dbReference type="SUPFAM" id="SSF158472">
    <property type="entry name" value="HAMP domain-like"/>
    <property type="match status" value="1"/>
</dbReference>
<feature type="region of interest" description="Disordered" evidence="11">
    <location>
        <begin position="79"/>
        <end position="110"/>
    </location>
</feature>
<keyword evidence="9" id="KW-0902">Two-component regulatory system</keyword>
<keyword evidence="7 15" id="KW-0418">Kinase</keyword>
<dbReference type="InterPro" id="IPR003594">
    <property type="entry name" value="HATPase_dom"/>
</dbReference>
<evidence type="ECO:0000256" key="3">
    <source>
        <dbReference type="ARBA" id="ARBA00012438"/>
    </source>
</evidence>
<evidence type="ECO:0000256" key="4">
    <source>
        <dbReference type="ARBA" id="ARBA00022553"/>
    </source>
</evidence>
<dbReference type="InterPro" id="IPR050428">
    <property type="entry name" value="TCS_sensor_his_kinase"/>
</dbReference>
<dbReference type="Gene3D" id="1.10.287.130">
    <property type="match status" value="1"/>
</dbReference>
<dbReference type="PANTHER" id="PTHR45436:SF5">
    <property type="entry name" value="SENSOR HISTIDINE KINASE TRCS"/>
    <property type="match status" value="1"/>
</dbReference>
<dbReference type="EMBL" id="JACCBB010000001">
    <property type="protein sequence ID" value="NYD22786.1"/>
    <property type="molecule type" value="Genomic_DNA"/>
</dbReference>
<dbReference type="SMART" id="SM00387">
    <property type="entry name" value="HATPase_c"/>
    <property type="match status" value="1"/>
</dbReference>
<dbReference type="SUPFAM" id="SSF47384">
    <property type="entry name" value="Homodimeric domain of signal transducing histidine kinase"/>
    <property type="match status" value="1"/>
</dbReference>
<dbReference type="AlphaFoldDB" id="A0A7Y9DLM1"/>
<dbReference type="InterPro" id="IPR003661">
    <property type="entry name" value="HisK_dim/P_dom"/>
</dbReference>
<dbReference type="CDD" id="cd06225">
    <property type="entry name" value="HAMP"/>
    <property type="match status" value="1"/>
</dbReference>
<dbReference type="Pfam" id="PF00672">
    <property type="entry name" value="HAMP"/>
    <property type="match status" value="1"/>
</dbReference>
<dbReference type="GO" id="GO:0000155">
    <property type="term" value="F:phosphorelay sensor kinase activity"/>
    <property type="evidence" value="ECO:0007669"/>
    <property type="project" value="InterPro"/>
</dbReference>
<sequence length="468" mass="48426">MRTVSLRRRVVAVATAVLAALLLAVGVFVDADLGSRLRGDARARLSSLAELGVQLDGTVDDQTLVDRLATAGARAELESGDGTVVGTPGPAGGPPGPAGGPGRAPAAGPGAAVVQDGELLRTRRTLAGDRVLVLTTSLRPVEDALAQFRRSMLLGALTGLLLAVVASWVLLGRALAPLDTMTATARSIADGDRGRRLDPDRADTELGRTAAAFDRMIDSLEGAEERATRSRDRMQRFLSDVAHDLRTPLAAVTAAAERLLLDTGEGPDRRRREEAAVRIVREARRAAQLVTDLLSVSRLEELQPRTVRTGLAPLVRAAVGEAGPLGRGVSVRTPSADGAADGADGAVEVVADPDHVRRVLVNLLSNAWRAAPAGPVVVTVDRSAGWGRVVVADGGPGIAVADRERVFDRLVRLDPARAGDGGAGLGLSISRGLARSGGGDLRCVDPADPDLPPDLPGGAVLVLTLPRA</sequence>
<organism evidence="15 16">
    <name type="scientific">Kineococcus aurantiacus</name>
    <dbReference type="NCBI Taxonomy" id="37633"/>
    <lineage>
        <taxon>Bacteria</taxon>
        <taxon>Bacillati</taxon>
        <taxon>Actinomycetota</taxon>
        <taxon>Actinomycetes</taxon>
        <taxon>Kineosporiales</taxon>
        <taxon>Kineosporiaceae</taxon>
        <taxon>Kineococcus</taxon>
    </lineage>
</organism>
<protein>
    <recommendedName>
        <fullName evidence="3">histidine kinase</fullName>
        <ecNumber evidence="3">2.7.13.3</ecNumber>
    </recommendedName>
</protein>
<evidence type="ECO:0000256" key="9">
    <source>
        <dbReference type="ARBA" id="ARBA00023012"/>
    </source>
</evidence>
<dbReference type="InterPro" id="IPR036097">
    <property type="entry name" value="HisK_dim/P_sf"/>
</dbReference>
<dbReference type="PROSITE" id="PS50885">
    <property type="entry name" value="HAMP"/>
    <property type="match status" value="1"/>
</dbReference>
<reference evidence="15 16" key="1">
    <citation type="submission" date="2020-07" db="EMBL/GenBank/DDBJ databases">
        <title>Sequencing the genomes of 1000 actinobacteria strains.</title>
        <authorList>
            <person name="Klenk H.-P."/>
        </authorList>
    </citation>
    <scope>NUCLEOTIDE SEQUENCE [LARGE SCALE GENOMIC DNA]</scope>
    <source>
        <strain evidence="15 16">DSM 7487</strain>
    </source>
</reference>
<keyword evidence="16" id="KW-1185">Reference proteome</keyword>
<evidence type="ECO:0000256" key="2">
    <source>
        <dbReference type="ARBA" id="ARBA00004236"/>
    </source>
</evidence>
<name>A0A7Y9DLM1_9ACTN</name>
<dbReference type="Gene3D" id="6.10.340.10">
    <property type="match status" value="1"/>
</dbReference>
<dbReference type="Pfam" id="PF02518">
    <property type="entry name" value="HATPase_c"/>
    <property type="match status" value="1"/>
</dbReference>
<keyword evidence="4" id="KW-0597">Phosphoprotein</keyword>
<evidence type="ECO:0000256" key="7">
    <source>
        <dbReference type="ARBA" id="ARBA00022777"/>
    </source>
</evidence>
<evidence type="ECO:0000313" key="15">
    <source>
        <dbReference type="EMBL" id="NYD22786.1"/>
    </source>
</evidence>
<keyword evidence="5" id="KW-0808">Transferase</keyword>
<dbReference type="SMART" id="SM00388">
    <property type="entry name" value="HisKA"/>
    <property type="match status" value="1"/>
</dbReference>
<gene>
    <name evidence="15" type="ORF">BJ968_002326</name>
</gene>
<dbReference type="SUPFAM" id="SSF55874">
    <property type="entry name" value="ATPase domain of HSP90 chaperone/DNA topoisomerase II/histidine kinase"/>
    <property type="match status" value="1"/>
</dbReference>
<evidence type="ECO:0000256" key="8">
    <source>
        <dbReference type="ARBA" id="ARBA00022989"/>
    </source>
</evidence>
<dbReference type="InterPro" id="IPR005467">
    <property type="entry name" value="His_kinase_dom"/>
</dbReference>
<dbReference type="Proteomes" id="UP000521922">
    <property type="component" value="Unassembled WGS sequence"/>
</dbReference>
<dbReference type="RefSeq" id="WP_179752014.1">
    <property type="nucleotide sequence ID" value="NZ_BAAAGN010000020.1"/>
</dbReference>
<dbReference type="PROSITE" id="PS50109">
    <property type="entry name" value="HIS_KIN"/>
    <property type="match status" value="1"/>
</dbReference>
<feature type="transmembrane region" description="Helical" evidence="12">
    <location>
        <begin position="152"/>
        <end position="171"/>
    </location>
</feature>